<sequence length="134" mass="14677">MSERIRIEELADVWRRTVVAIGNFDVTPEPVKTPCPPRPARRRARTAACWDGRSEPTVRVLDKPTAQTLTVSWCDARTGHYGYQTWRVNIARRAGQCVLTGRTIAAGETVYCPRANGTPPGNAGAMIVASGVEI</sequence>
<dbReference type="Proteomes" id="UP000019146">
    <property type="component" value="Plasmid unnamed"/>
</dbReference>
<dbReference type="Pfam" id="PF11811">
    <property type="entry name" value="DUF3331"/>
    <property type="match status" value="1"/>
</dbReference>
<organism evidence="1 2">
    <name type="scientific">Paraburkholderia caribensis MBA4</name>
    <dbReference type="NCBI Taxonomy" id="1323664"/>
    <lineage>
        <taxon>Bacteria</taxon>
        <taxon>Pseudomonadati</taxon>
        <taxon>Pseudomonadota</taxon>
        <taxon>Betaproteobacteria</taxon>
        <taxon>Burkholderiales</taxon>
        <taxon>Burkholderiaceae</taxon>
        <taxon>Paraburkholderia</taxon>
    </lineage>
</organism>
<reference evidence="1 2" key="1">
    <citation type="journal article" date="2014" name="Genome Announc.">
        <title>Draft Genome Sequence of the Haloacid-Degrading Burkholderia caribensis Strain MBA4.</title>
        <authorList>
            <person name="Pan Y."/>
            <person name="Kong K.F."/>
            <person name="Tsang J.S."/>
        </authorList>
    </citation>
    <scope>NUCLEOTIDE SEQUENCE [LARGE SCALE GENOMIC DNA]</scope>
    <source>
        <strain evidence="1 2">MBA4</strain>
        <plasmid evidence="2">Plasmid</plasmid>
    </source>
</reference>
<proteinExistence type="predicted"/>
<dbReference type="KEGG" id="bcai:K788_0001135"/>
<dbReference type="AlphaFoldDB" id="A0A0P0RNK8"/>
<name>A0A0P0RNK8_9BURK</name>
<dbReference type="EMBL" id="CP012748">
    <property type="protein sequence ID" value="ALL70528.1"/>
    <property type="molecule type" value="Genomic_DNA"/>
</dbReference>
<evidence type="ECO:0000313" key="1">
    <source>
        <dbReference type="EMBL" id="ALL70528.1"/>
    </source>
</evidence>
<protein>
    <recommendedName>
        <fullName evidence="3">DUF3331 domain-containing protein</fullName>
    </recommendedName>
</protein>
<accession>A0A0P0RNK8</accession>
<keyword evidence="1" id="KW-0614">Plasmid</keyword>
<gene>
    <name evidence="1" type="ORF">K788_0001135</name>
</gene>
<geneLocation type="plasmid" evidence="2"/>
<dbReference type="GeneID" id="69973989"/>
<evidence type="ECO:0000313" key="2">
    <source>
        <dbReference type="Proteomes" id="UP000019146"/>
    </source>
</evidence>
<evidence type="ECO:0008006" key="3">
    <source>
        <dbReference type="Google" id="ProtNLM"/>
    </source>
</evidence>
<dbReference type="InterPro" id="IPR021769">
    <property type="entry name" value="DUF3331"/>
</dbReference>
<dbReference type="RefSeq" id="WP_051453881.1">
    <property type="nucleotide sequence ID" value="NZ_CP012748.1"/>
</dbReference>